<gene>
    <name evidence="1" type="ORF">PG996_012331</name>
</gene>
<dbReference type="Proteomes" id="UP001446871">
    <property type="component" value="Unassembled WGS sequence"/>
</dbReference>
<reference evidence="1 2" key="1">
    <citation type="submission" date="2023-01" db="EMBL/GenBank/DDBJ databases">
        <title>Analysis of 21 Apiospora genomes using comparative genomics revels a genus with tremendous synthesis potential of carbohydrate active enzymes and secondary metabolites.</title>
        <authorList>
            <person name="Sorensen T."/>
        </authorList>
    </citation>
    <scope>NUCLEOTIDE SEQUENCE [LARGE SCALE GENOMIC DNA]</scope>
    <source>
        <strain evidence="1 2">CBS 83171</strain>
    </source>
</reference>
<keyword evidence="2" id="KW-1185">Reference proteome</keyword>
<evidence type="ECO:0000313" key="2">
    <source>
        <dbReference type="Proteomes" id="UP001446871"/>
    </source>
</evidence>
<name>A0ABR1U4N1_9PEZI</name>
<proteinExistence type="predicted"/>
<protein>
    <submittedName>
        <fullName evidence="1">Uncharacterized protein</fullName>
    </submittedName>
</protein>
<evidence type="ECO:0000313" key="1">
    <source>
        <dbReference type="EMBL" id="KAK8053030.1"/>
    </source>
</evidence>
<organism evidence="1 2">
    <name type="scientific">Apiospora saccharicola</name>
    <dbReference type="NCBI Taxonomy" id="335842"/>
    <lineage>
        <taxon>Eukaryota</taxon>
        <taxon>Fungi</taxon>
        <taxon>Dikarya</taxon>
        <taxon>Ascomycota</taxon>
        <taxon>Pezizomycotina</taxon>
        <taxon>Sordariomycetes</taxon>
        <taxon>Xylariomycetidae</taxon>
        <taxon>Amphisphaeriales</taxon>
        <taxon>Apiosporaceae</taxon>
        <taxon>Apiospora</taxon>
    </lineage>
</organism>
<accession>A0ABR1U4N1</accession>
<dbReference type="EMBL" id="JAQQWM010000008">
    <property type="protein sequence ID" value="KAK8053030.1"/>
    <property type="molecule type" value="Genomic_DNA"/>
</dbReference>
<comment type="caution">
    <text evidence="1">The sequence shown here is derived from an EMBL/GenBank/DDBJ whole genome shotgun (WGS) entry which is preliminary data.</text>
</comment>
<sequence length="135" mass="14849">MLQYGVAQVLQRDAVVLPTVADTGRILDLRRMSPAILVGLRRVQRVKGPLEQLVRVVEAGQCILSESVLTRVGPRLELIVQLGEESPYPRLAPAEPAWVRRRLGRLANFVVRAVGRLPDTTSACTKARIGAEEGF</sequence>